<evidence type="ECO:0000313" key="2">
    <source>
        <dbReference type="EMBL" id="MFD2561823.1"/>
    </source>
</evidence>
<reference evidence="3" key="1">
    <citation type="journal article" date="2019" name="Int. J. Syst. Evol. Microbiol.">
        <title>The Global Catalogue of Microorganisms (GCM) 10K type strain sequencing project: providing services to taxonomists for standard genome sequencing and annotation.</title>
        <authorList>
            <consortium name="The Broad Institute Genomics Platform"/>
            <consortium name="The Broad Institute Genome Sequencing Center for Infectious Disease"/>
            <person name="Wu L."/>
            <person name="Ma J."/>
        </authorList>
    </citation>
    <scope>NUCLEOTIDE SEQUENCE [LARGE SCALE GENOMIC DNA]</scope>
    <source>
        <strain evidence="3">KCTC 52274</strain>
    </source>
</reference>
<feature type="compositionally biased region" description="Low complexity" evidence="1">
    <location>
        <begin position="256"/>
        <end position="272"/>
    </location>
</feature>
<comment type="caution">
    <text evidence="2">The sequence shown here is derived from an EMBL/GenBank/DDBJ whole genome shotgun (WGS) entry which is preliminary data.</text>
</comment>
<sequence>MKTYYNDTPRKVAFENKSIGLKDAIDYFSVLSDHKKSYIGFVDIYDDVILFKWLEKDKWLIDHPIVPDTLHRQRYAAKEECLAFVTKIFEEYDISTFKDFEDVPIQEFTLDEILEFKEEDTYLLKEEEPPVKKVDAPKNQVSKVKKTKKTSFILGDISVPKPETRTKSVPKVPAKKKQKTSPLQQFKTSSEKLKKANQQPSIAKTHEKLTTKKTNTPKSIQDKTEETNLLQLGKTSKPKKTAKSTIQMGEQLGTDQKSTTTPTPPKSKIIQTNPKKDKSNNDDGSLLSI</sequence>
<feature type="region of interest" description="Disordered" evidence="1">
    <location>
        <begin position="159"/>
        <end position="289"/>
    </location>
</feature>
<evidence type="ECO:0000313" key="3">
    <source>
        <dbReference type="Proteomes" id="UP001597319"/>
    </source>
</evidence>
<protein>
    <recommendedName>
        <fullName evidence="4">DUF2750 domain-containing protein</fullName>
    </recommendedName>
</protein>
<dbReference type="Proteomes" id="UP001597319">
    <property type="component" value="Unassembled WGS sequence"/>
</dbReference>
<name>A0ABW5LDM7_9FLAO</name>
<keyword evidence="3" id="KW-1185">Reference proteome</keyword>
<dbReference type="RefSeq" id="WP_378289879.1">
    <property type="nucleotide sequence ID" value="NZ_JBHULE010000004.1"/>
</dbReference>
<gene>
    <name evidence="2" type="ORF">ACFSR1_04010</name>
</gene>
<accession>A0ABW5LDM7</accession>
<organism evidence="2 3">
    <name type="scientific">Aquimarina rubra</name>
    <dbReference type="NCBI Taxonomy" id="1920033"/>
    <lineage>
        <taxon>Bacteria</taxon>
        <taxon>Pseudomonadati</taxon>
        <taxon>Bacteroidota</taxon>
        <taxon>Flavobacteriia</taxon>
        <taxon>Flavobacteriales</taxon>
        <taxon>Flavobacteriaceae</taxon>
        <taxon>Aquimarina</taxon>
    </lineage>
</organism>
<proteinExistence type="predicted"/>
<evidence type="ECO:0008006" key="4">
    <source>
        <dbReference type="Google" id="ProtNLM"/>
    </source>
</evidence>
<evidence type="ECO:0000256" key="1">
    <source>
        <dbReference type="SAM" id="MobiDB-lite"/>
    </source>
</evidence>
<dbReference type="EMBL" id="JBHULE010000004">
    <property type="protein sequence ID" value="MFD2561823.1"/>
    <property type="molecule type" value="Genomic_DNA"/>
</dbReference>